<dbReference type="RefSeq" id="WP_014828228.1">
    <property type="nucleotide sequence ID" value="NC_018068.1"/>
</dbReference>
<evidence type="ECO:0000256" key="1">
    <source>
        <dbReference type="ARBA" id="ARBA00005721"/>
    </source>
</evidence>
<dbReference type="EMBL" id="CP003639">
    <property type="protein sequence ID" value="AFM42239.1"/>
    <property type="molecule type" value="Genomic_DNA"/>
</dbReference>
<dbReference type="Proteomes" id="UP000002892">
    <property type="component" value="Chromosome"/>
</dbReference>
<dbReference type="OrthoDB" id="1797561at2"/>
<keyword evidence="2" id="KW-0812">Transmembrane</keyword>
<name>I4D8W5_DESAJ</name>
<dbReference type="STRING" id="646529.Desaci_3344"/>
<keyword evidence="2" id="KW-1133">Transmembrane helix</keyword>
<dbReference type="HOGENOM" id="CLU_120389_2_0_9"/>
<reference evidence="3 4" key="1">
    <citation type="journal article" date="2012" name="J. Bacteriol.">
        <title>Complete genome sequences of Desulfosporosinus orientis DSM765T, Desulfosporosinus youngiae DSM17734T, Desulfosporosinus meridiei DSM13257T, and Desulfosporosinus acidiphilus DSM22704T.</title>
        <authorList>
            <person name="Pester M."/>
            <person name="Brambilla E."/>
            <person name="Alazard D."/>
            <person name="Rattei T."/>
            <person name="Weinmaier T."/>
            <person name="Han J."/>
            <person name="Lucas S."/>
            <person name="Lapidus A."/>
            <person name="Cheng J.F."/>
            <person name="Goodwin L."/>
            <person name="Pitluck S."/>
            <person name="Peters L."/>
            <person name="Ovchinnikova G."/>
            <person name="Teshima H."/>
            <person name="Detter J.C."/>
            <person name="Han C.S."/>
            <person name="Tapia R."/>
            <person name="Land M.L."/>
            <person name="Hauser L."/>
            <person name="Kyrpides N.C."/>
            <person name="Ivanova N.N."/>
            <person name="Pagani I."/>
            <person name="Huntmann M."/>
            <person name="Wei C.L."/>
            <person name="Davenport K.W."/>
            <person name="Daligault H."/>
            <person name="Chain P.S."/>
            <person name="Chen A."/>
            <person name="Mavromatis K."/>
            <person name="Markowitz V."/>
            <person name="Szeto E."/>
            <person name="Mikhailova N."/>
            <person name="Pati A."/>
            <person name="Wagner M."/>
            <person name="Woyke T."/>
            <person name="Ollivier B."/>
            <person name="Klenk H.P."/>
            <person name="Spring S."/>
            <person name="Loy A."/>
        </authorList>
    </citation>
    <scope>NUCLEOTIDE SEQUENCE [LARGE SCALE GENOMIC DNA]</scope>
    <source>
        <strain evidence="4">DSM 22704 / JCM 16185 / SJ4</strain>
    </source>
</reference>
<dbReference type="AlphaFoldDB" id="I4D8W5"/>
<protein>
    <recommendedName>
        <fullName evidence="5">Alkaline shock response membrane anchor protein AmaP</fullName>
    </recommendedName>
</protein>
<keyword evidence="4" id="KW-1185">Reference proteome</keyword>
<evidence type="ECO:0000313" key="3">
    <source>
        <dbReference type="EMBL" id="AFM42239.1"/>
    </source>
</evidence>
<dbReference type="eggNOG" id="COG1302">
    <property type="taxonomic scope" value="Bacteria"/>
</dbReference>
<dbReference type="Pfam" id="PF03780">
    <property type="entry name" value="Asp23"/>
    <property type="match status" value="1"/>
</dbReference>
<organism evidence="3 4">
    <name type="scientific">Desulfosporosinus acidiphilus (strain DSM 22704 / JCM 16185 / SJ4)</name>
    <dbReference type="NCBI Taxonomy" id="646529"/>
    <lineage>
        <taxon>Bacteria</taxon>
        <taxon>Bacillati</taxon>
        <taxon>Bacillota</taxon>
        <taxon>Clostridia</taxon>
        <taxon>Eubacteriales</taxon>
        <taxon>Desulfitobacteriaceae</taxon>
        <taxon>Desulfosporosinus</taxon>
    </lineage>
</organism>
<proteinExistence type="inferred from homology"/>
<dbReference type="KEGG" id="dai:Desaci_3344"/>
<sequence length="172" mass="19349">MLAFILGVLMVLGALWIFAMATGWGLPYDLLLQGLHWLKWNPLESLVVAVFLLLGGLLLLVRPQDNNDRTFRTSSGSDGEVRISQEALEEIIARSATAISGVMQVQSKLRERESGLQIIVSCQYEQGILIPQTSKKLKEKVKQDVELYTGISVIEVKVFVRRLERVRTARVR</sequence>
<dbReference type="NCBIfam" id="NF033218">
    <property type="entry name" value="anchor_AmaP"/>
    <property type="match status" value="1"/>
</dbReference>
<feature type="transmembrane region" description="Helical" evidence="2">
    <location>
        <begin position="45"/>
        <end position="62"/>
    </location>
</feature>
<comment type="similarity">
    <text evidence="1">Belongs to the asp23 family.</text>
</comment>
<accession>I4D8W5</accession>
<evidence type="ECO:0008006" key="5">
    <source>
        <dbReference type="Google" id="ProtNLM"/>
    </source>
</evidence>
<keyword evidence="2" id="KW-0472">Membrane</keyword>
<dbReference type="InterPro" id="IPR005531">
    <property type="entry name" value="Asp23"/>
</dbReference>
<gene>
    <name evidence="3" type="ordered locus">Desaci_3344</name>
</gene>
<evidence type="ECO:0000313" key="4">
    <source>
        <dbReference type="Proteomes" id="UP000002892"/>
    </source>
</evidence>
<evidence type="ECO:0000256" key="2">
    <source>
        <dbReference type="SAM" id="Phobius"/>
    </source>
</evidence>